<name>A0ABW3T1Q5_9CAUL</name>
<organism evidence="3 4">
    <name type="scientific">Phenylobacterium conjunctum</name>
    <dbReference type="NCBI Taxonomy" id="1298959"/>
    <lineage>
        <taxon>Bacteria</taxon>
        <taxon>Pseudomonadati</taxon>
        <taxon>Pseudomonadota</taxon>
        <taxon>Alphaproteobacteria</taxon>
        <taxon>Caulobacterales</taxon>
        <taxon>Caulobacteraceae</taxon>
        <taxon>Phenylobacterium</taxon>
    </lineage>
</organism>
<dbReference type="Pfam" id="PF13350">
    <property type="entry name" value="Y_phosphatase3"/>
    <property type="match status" value="1"/>
</dbReference>
<feature type="domain" description="Tyrosine specific protein phosphatases" evidence="2">
    <location>
        <begin position="123"/>
        <end position="160"/>
    </location>
</feature>
<evidence type="ECO:0000259" key="2">
    <source>
        <dbReference type="PROSITE" id="PS50056"/>
    </source>
</evidence>
<evidence type="ECO:0000256" key="1">
    <source>
        <dbReference type="ARBA" id="ARBA00009580"/>
    </source>
</evidence>
<dbReference type="EMBL" id="JBHTLQ010000018">
    <property type="protein sequence ID" value="MFD1190868.1"/>
    <property type="molecule type" value="Genomic_DNA"/>
</dbReference>
<comment type="similarity">
    <text evidence="1">Belongs to the protein-tyrosine phosphatase family.</text>
</comment>
<dbReference type="PROSITE" id="PS00383">
    <property type="entry name" value="TYR_PHOSPHATASE_1"/>
    <property type="match status" value="1"/>
</dbReference>
<dbReference type="InterPro" id="IPR029021">
    <property type="entry name" value="Prot-tyrosine_phosphatase-like"/>
</dbReference>
<proteinExistence type="inferred from homology"/>
<dbReference type="InterPro" id="IPR000387">
    <property type="entry name" value="Tyr_Pase_dom"/>
</dbReference>
<dbReference type="InterPro" id="IPR026893">
    <property type="entry name" value="Tyr/Ser_Pase_IphP-type"/>
</dbReference>
<dbReference type="PROSITE" id="PS50056">
    <property type="entry name" value="TYR_PHOSPHATASE_2"/>
    <property type="match status" value="1"/>
</dbReference>
<keyword evidence="4" id="KW-1185">Reference proteome</keyword>
<dbReference type="Gene3D" id="3.90.190.10">
    <property type="entry name" value="Protein tyrosine phosphatase superfamily"/>
    <property type="match status" value="1"/>
</dbReference>
<evidence type="ECO:0000313" key="4">
    <source>
        <dbReference type="Proteomes" id="UP001597216"/>
    </source>
</evidence>
<accession>A0ABW3T1Q5</accession>
<dbReference type="PANTHER" id="PTHR31126">
    <property type="entry name" value="TYROSINE-PROTEIN PHOSPHATASE"/>
    <property type="match status" value="1"/>
</dbReference>
<dbReference type="InterPro" id="IPR016130">
    <property type="entry name" value="Tyr_Pase_AS"/>
</dbReference>
<protein>
    <submittedName>
        <fullName evidence="3">Tyrosine-protein phosphatase</fullName>
    </submittedName>
</protein>
<sequence length="258" mass="29240">MTRHIALEGIENFRDFGGYDTACGRGLKRGVLYRSANHANATDADLEAMRALGIEVIVDLRRPLEREREPSRRWPGFSGQVIENDIEDVAGDWATMMAKHEKIDAEWFFEDSLTFYRRAPFEARHVDLFRRYFNAIAETDGALVVHCAAGKDRTGMICAMTHHVSGVAWDDLVADYLATNHEGRIVHRMNFLRGYIRDLAGHHLDDEALRVAVSVHEDYLAAALAEIDAKCGSMDNYLRDVLGLDQAHRTRINERILA</sequence>
<dbReference type="Proteomes" id="UP001597216">
    <property type="component" value="Unassembled WGS sequence"/>
</dbReference>
<reference evidence="4" key="1">
    <citation type="journal article" date="2019" name="Int. J. Syst. Evol. Microbiol.">
        <title>The Global Catalogue of Microorganisms (GCM) 10K type strain sequencing project: providing services to taxonomists for standard genome sequencing and annotation.</title>
        <authorList>
            <consortium name="The Broad Institute Genomics Platform"/>
            <consortium name="The Broad Institute Genome Sequencing Center for Infectious Disease"/>
            <person name="Wu L."/>
            <person name="Ma J."/>
        </authorList>
    </citation>
    <scope>NUCLEOTIDE SEQUENCE [LARGE SCALE GENOMIC DNA]</scope>
    <source>
        <strain evidence="4">CCUG 55074</strain>
    </source>
</reference>
<dbReference type="RefSeq" id="WP_374346094.1">
    <property type="nucleotide sequence ID" value="NZ_JBHTLQ010000018.1"/>
</dbReference>
<comment type="caution">
    <text evidence="3">The sequence shown here is derived from an EMBL/GenBank/DDBJ whole genome shotgun (WGS) entry which is preliminary data.</text>
</comment>
<evidence type="ECO:0000313" key="3">
    <source>
        <dbReference type="EMBL" id="MFD1190868.1"/>
    </source>
</evidence>
<gene>
    <name evidence="3" type="ORF">ACFQ27_09780</name>
</gene>
<dbReference type="SUPFAM" id="SSF52799">
    <property type="entry name" value="(Phosphotyrosine protein) phosphatases II"/>
    <property type="match status" value="1"/>
</dbReference>
<dbReference type="PANTHER" id="PTHR31126:SF1">
    <property type="entry name" value="TYROSINE SPECIFIC PROTEIN PHOSPHATASES DOMAIN-CONTAINING PROTEIN"/>
    <property type="match status" value="1"/>
</dbReference>